<protein>
    <recommendedName>
        <fullName evidence="6">FAD-binding domain-containing protein</fullName>
    </recommendedName>
</protein>
<name>A0A9P6UVU5_9FUNG</name>
<dbReference type="SUPFAM" id="SSF51905">
    <property type="entry name" value="FAD/NAD(P)-binding domain"/>
    <property type="match status" value="1"/>
</dbReference>
<evidence type="ECO:0000256" key="3">
    <source>
        <dbReference type="ARBA" id="ARBA00022827"/>
    </source>
</evidence>
<dbReference type="PRINTS" id="PR00420">
    <property type="entry name" value="RNGMNOXGNASE"/>
</dbReference>
<dbReference type="Pfam" id="PF01494">
    <property type="entry name" value="FAD_binding_3"/>
    <property type="match status" value="2"/>
</dbReference>
<evidence type="ECO:0000256" key="4">
    <source>
        <dbReference type="ARBA" id="ARBA00023002"/>
    </source>
</evidence>
<keyword evidence="2" id="KW-0285">Flavoprotein</keyword>
<dbReference type="Proteomes" id="UP000738325">
    <property type="component" value="Unassembled WGS sequence"/>
</dbReference>
<dbReference type="PANTHER" id="PTHR47356:SF2">
    <property type="entry name" value="FAD-BINDING DOMAIN-CONTAINING PROTEIN-RELATED"/>
    <property type="match status" value="1"/>
</dbReference>
<gene>
    <name evidence="7" type="ORF">BGZ99_003819</name>
</gene>
<evidence type="ECO:0000256" key="1">
    <source>
        <dbReference type="ARBA" id="ARBA00007992"/>
    </source>
</evidence>
<dbReference type="GO" id="GO:0071949">
    <property type="term" value="F:FAD binding"/>
    <property type="evidence" value="ECO:0007669"/>
    <property type="project" value="InterPro"/>
</dbReference>
<feature type="region of interest" description="Disordered" evidence="5">
    <location>
        <begin position="1"/>
        <end position="25"/>
    </location>
</feature>
<dbReference type="PANTHER" id="PTHR47356">
    <property type="entry name" value="FAD-DEPENDENT MONOOXYGENASE ASQG-RELATED"/>
    <property type="match status" value="1"/>
</dbReference>
<dbReference type="InterPro" id="IPR002938">
    <property type="entry name" value="FAD-bd"/>
</dbReference>
<proteinExistence type="inferred from homology"/>
<reference evidence="7" key="1">
    <citation type="journal article" date="2020" name="Fungal Divers.">
        <title>Resolving the Mortierellaceae phylogeny through synthesis of multi-gene phylogenetics and phylogenomics.</title>
        <authorList>
            <person name="Vandepol N."/>
            <person name="Liber J."/>
            <person name="Desiro A."/>
            <person name="Na H."/>
            <person name="Kennedy M."/>
            <person name="Barry K."/>
            <person name="Grigoriev I.V."/>
            <person name="Miller A.N."/>
            <person name="O'Donnell K."/>
            <person name="Stajich J.E."/>
            <person name="Bonito G."/>
        </authorList>
    </citation>
    <scope>NUCLEOTIDE SEQUENCE</scope>
    <source>
        <strain evidence="7">REB-010B</strain>
    </source>
</reference>
<evidence type="ECO:0000259" key="6">
    <source>
        <dbReference type="Pfam" id="PF01494"/>
    </source>
</evidence>
<sequence length="484" mass="54348">MSPSVNGNEIQDADKPVKSGDLPPAVEDRPPKVLISGAGLSGLFLANLLEVAGIPYAIFERAKEVLPLGSIICLTANILPAFEQLGIYDELMKFAYPCLASTFYSSKLEVIGSFRTDDDEKLIGYHRTLFPRPELYQLLLSRIPTEKVHMSKKLMSFVQNKDGVMVRLQDGSTVHGDILVGADGAHSAVRHNMFEDLLKRGLLPKADQRKMMKGFICMVGTTDELDPAKFPGVDNPYSVADLILGDSESPYSWSIYNTPGNRICWNVIVQLDVDASEDEQFRNSEWSATTNESLIKEVYEFKTPFGKLGDLIDKTPRDRISKVFLEDILYQTWSHGRAVIIGDAAHKLLPSTGQGAVNGLQDAVILANCLYDLRPLSYEGIQETLKDFQAQRFSHVKTQYEASQFNAKLRYGHTFLERTLRHVVFNYMPKSIQMKQLLKDSAYRPQIAFLPEFPKKGSSAVLPQKPSKRYMEEQKKKAQAQTQQ</sequence>
<feature type="domain" description="FAD-binding" evidence="6">
    <location>
        <begin position="32"/>
        <end position="193"/>
    </location>
</feature>
<evidence type="ECO:0000313" key="7">
    <source>
        <dbReference type="EMBL" id="KAG0321566.1"/>
    </source>
</evidence>
<dbReference type="EMBL" id="JAAAIP010000239">
    <property type="protein sequence ID" value="KAG0321566.1"/>
    <property type="molecule type" value="Genomic_DNA"/>
</dbReference>
<keyword evidence="4" id="KW-0560">Oxidoreductase</keyword>
<feature type="domain" description="FAD-binding" evidence="6">
    <location>
        <begin position="318"/>
        <end position="393"/>
    </location>
</feature>
<evidence type="ECO:0000256" key="5">
    <source>
        <dbReference type="SAM" id="MobiDB-lite"/>
    </source>
</evidence>
<comment type="caution">
    <text evidence="7">The sequence shown here is derived from an EMBL/GenBank/DDBJ whole genome shotgun (WGS) entry which is preliminary data.</text>
</comment>
<dbReference type="AlphaFoldDB" id="A0A9P6UVU5"/>
<evidence type="ECO:0000256" key="2">
    <source>
        <dbReference type="ARBA" id="ARBA00022630"/>
    </source>
</evidence>
<dbReference type="Gene3D" id="3.50.50.60">
    <property type="entry name" value="FAD/NAD(P)-binding domain"/>
    <property type="match status" value="1"/>
</dbReference>
<organism evidence="7 8">
    <name type="scientific">Dissophora globulifera</name>
    <dbReference type="NCBI Taxonomy" id="979702"/>
    <lineage>
        <taxon>Eukaryota</taxon>
        <taxon>Fungi</taxon>
        <taxon>Fungi incertae sedis</taxon>
        <taxon>Mucoromycota</taxon>
        <taxon>Mortierellomycotina</taxon>
        <taxon>Mortierellomycetes</taxon>
        <taxon>Mortierellales</taxon>
        <taxon>Mortierellaceae</taxon>
        <taxon>Dissophora</taxon>
    </lineage>
</organism>
<dbReference type="InterPro" id="IPR036188">
    <property type="entry name" value="FAD/NAD-bd_sf"/>
</dbReference>
<comment type="similarity">
    <text evidence="1">Belongs to the paxM FAD-dependent monooxygenase family.</text>
</comment>
<accession>A0A9P6UVU5</accession>
<dbReference type="InterPro" id="IPR050562">
    <property type="entry name" value="FAD_mOase_fung"/>
</dbReference>
<keyword evidence="3" id="KW-0274">FAD</keyword>
<keyword evidence="8" id="KW-1185">Reference proteome</keyword>
<evidence type="ECO:0000313" key="8">
    <source>
        <dbReference type="Proteomes" id="UP000738325"/>
    </source>
</evidence>
<dbReference type="OrthoDB" id="655030at2759"/>
<feature type="region of interest" description="Disordered" evidence="5">
    <location>
        <begin position="456"/>
        <end position="484"/>
    </location>
</feature>
<dbReference type="GO" id="GO:0004497">
    <property type="term" value="F:monooxygenase activity"/>
    <property type="evidence" value="ECO:0007669"/>
    <property type="project" value="InterPro"/>
</dbReference>